<dbReference type="InterPro" id="IPR036179">
    <property type="entry name" value="Ig-like_dom_sf"/>
</dbReference>
<keyword evidence="6" id="KW-1185">Reference proteome</keyword>
<evidence type="ECO:0000313" key="6">
    <source>
        <dbReference type="Proteomes" id="UP000078046"/>
    </source>
</evidence>
<dbReference type="SUPFAM" id="SSF48726">
    <property type="entry name" value="Immunoglobulin"/>
    <property type="match status" value="4"/>
</dbReference>
<dbReference type="GO" id="GO:0050808">
    <property type="term" value="P:synapse organization"/>
    <property type="evidence" value="ECO:0007669"/>
    <property type="project" value="TreeGrafter"/>
</dbReference>
<dbReference type="InterPro" id="IPR036116">
    <property type="entry name" value="FN3_sf"/>
</dbReference>
<evidence type="ECO:0000256" key="2">
    <source>
        <dbReference type="ARBA" id="ARBA00022737"/>
    </source>
</evidence>
<dbReference type="OrthoDB" id="6244967at2759"/>
<dbReference type="PROSITE" id="PS50835">
    <property type="entry name" value="IG_LIKE"/>
    <property type="match status" value="2"/>
</dbReference>
<dbReference type="GO" id="GO:0005886">
    <property type="term" value="C:plasma membrane"/>
    <property type="evidence" value="ECO:0007669"/>
    <property type="project" value="TreeGrafter"/>
</dbReference>
<evidence type="ECO:0000256" key="1">
    <source>
        <dbReference type="ARBA" id="ARBA00022729"/>
    </source>
</evidence>
<dbReference type="InterPro" id="IPR003599">
    <property type="entry name" value="Ig_sub"/>
</dbReference>
<proteinExistence type="predicted"/>
<gene>
    <name evidence="5" type="ORF">A3Q56_01711</name>
</gene>
<name>A0A177BAH9_9BILA</name>
<dbReference type="SUPFAM" id="SSF49265">
    <property type="entry name" value="Fibronectin type III"/>
    <property type="match status" value="1"/>
</dbReference>
<dbReference type="GO" id="GO:0030424">
    <property type="term" value="C:axon"/>
    <property type="evidence" value="ECO:0007669"/>
    <property type="project" value="TreeGrafter"/>
</dbReference>
<dbReference type="Proteomes" id="UP000078046">
    <property type="component" value="Unassembled WGS sequence"/>
</dbReference>
<sequence>MIASLATLKLKIAKRLSEYIESNSDVKQMNQENKMLELDATISANLIGTGPIYQINIVLNSFQYQNIDWPQLYICTTTGPQNSEDEYQYIEIFNPVIKIPYLLKNEHYTFGIKLKLVEPKSGNYSAKVSVLKNETSLCNFDIPIEFKEPKSMNIQILGFKVRFRISFQVPNECVVKFDNIQLFPYRRIGYPTITFIIDLLNNFYEDIRAHRHPITNISGAIESKVEELFARPTEQIVVYREKSEIKLNCEICEFLNEKATIQWVKVDKLENEKIYNNFQYNVDKGTLNIKNPTNGAYMCLINLKIDDYSIYTIASYKFITRKAFLNTFKLKSKIYINIYENHPVYFKCEAPLNYPNGPIYWSTIDETGFLKPVILDDRKSIDYEGNLHISAVSKLDVKIGINEKIVNQDYIGSATYTCIVKNLILRSFVMGNDNILVLKKGNQPNVLDENPNNNTKNVTTPKESTSIGFVLLPGLSWWSRNDLVVIKPIPAILECYFYGQPFPEIQWILPFDDESIVKFSHKSQQLLVQTEKIDISGDYKCIGKNKYGVASQTIKVTLEYPPIIEKMSKQYHFGVENNENVIIYFDSKPLPVCKWYFNFYKPISFRECSPNKTEDTNIYFTQNINQTTLYLTNLTYINRGAYQFNCSNSHGYSYENVLVNIRSFAPYFIEKPDKIIKIALGYDLHIKASIKSAPLAFYCWILPNIKSCKLNDQLNANLYNYHENTSFGNAKLIIKDVHFSDAGYYTIIAKNVKGTLEQTIKVIVLKNTRILEYPQSKIIKIATSLFNRKPRSIDNELNIRCRSASDPKEIRNLYTQILKEGKIISSKKGDLIELRYKNLYHTMTGNYSCFATNMVDTDFVPFEIIIRDVPSSPSKPIISHCSSQVVLQYYLLNSSLLYSPQSFEPITKLEIFYKTSFIERRLLEPTTLAKVPLDGICKNTSIYTFNLQENCDYKSKFNISLNLASWTNYSFGYAMRNEYGLSKLSPFSTSCTTPESTPRVNPNLFCTYNSTSINEKYITIHWKDYDILDVSGMGFTYVINYKYMNLNNHCGLNIKMAKNQMSLVISNYTTNKLSIDISVFPEKCKLFKISIIAQNKNGKSNDKINDKLVFRNDKQISQNIVKFVNFAKSSAHSVILNVTYKININEGVLVRYNALMIVDTGDITLSTTLSVFTSDLYKNENVSNIISTKSFVSSNAISSKYIIYFSLKNIGKCSSPGHTTKFINQK</sequence>
<comment type="caution">
    <text evidence="5">The sequence shown here is derived from an EMBL/GenBank/DDBJ whole genome shotgun (WGS) entry which is preliminary data.</text>
</comment>
<dbReference type="GO" id="GO:0008046">
    <property type="term" value="F:axon guidance receptor activity"/>
    <property type="evidence" value="ECO:0007669"/>
    <property type="project" value="TreeGrafter"/>
</dbReference>
<dbReference type="GO" id="GO:0043025">
    <property type="term" value="C:neuronal cell body"/>
    <property type="evidence" value="ECO:0007669"/>
    <property type="project" value="TreeGrafter"/>
</dbReference>
<accession>A0A177BAH9</accession>
<dbReference type="EMBL" id="LWCA01000135">
    <property type="protein sequence ID" value="OAF70541.1"/>
    <property type="molecule type" value="Genomic_DNA"/>
</dbReference>
<evidence type="ECO:0000259" key="4">
    <source>
        <dbReference type="PROSITE" id="PS50835"/>
    </source>
</evidence>
<dbReference type="AlphaFoldDB" id="A0A177BAH9"/>
<keyword evidence="1" id="KW-0732">Signal</keyword>
<keyword evidence="3" id="KW-1015">Disulfide bond</keyword>
<dbReference type="SMART" id="SM00409">
    <property type="entry name" value="IG"/>
    <property type="match status" value="5"/>
</dbReference>
<organism evidence="5 6">
    <name type="scientific">Intoshia linei</name>
    <dbReference type="NCBI Taxonomy" id="1819745"/>
    <lineage>
        <taxon>Eukaryota</taxon>
        <taxon>Metazoa</taxon>
        <taxon>Spiralia</taxon>
        <taxon>Lophotrochozoa</taxon>
        <taxon>Mesozoa</taxon>
        <taxon>Orthonectida</taxon>
        <taxon>Rhopaluridae</taxon>
        <taxon>Intoshia</taxon>
    </lineage>
</organism>
<protein>
    <recommendedName>
        <fullName evidence="4">Ig-like domain-containing protein</fullName>
    </recommendedName>
</protein>
<dbReference type="InterPro" id="IPR013098">
    <property type="entry name" value="Ig_I-set"/>
</dbReference>
<feature type="domain" description="Ig-like" evidence="4">
    <location>
        <begin position="473"/>
        <end position="557"/>
    </location>
</feature>
<keyword evidence="2" id="KW-0677">Repeat</keyword>
<dbReference type="InterPro" id="IPR007110">
    <property type="entry name" value="Ig-like_dom"/>
</dbReference>
<dbReference type="PANTHER" id="PTHR45080:SF8">
    <property type="entry name" value="IG-LIKE DOMAIN-CONTAINING PROTEIN"/>
    <property type="match status" value="1"/>
</dbReference>
<feature type="domain" description="Ig-like" evidence="4">
    <location>
        <begin position="232"/>
        <end position="302"/>
    </location>
</feature>
<dbReference type="Gene3D" id="2.60.40.10">
    <property type="entry name" value="Immunoglobulins"/>
    <property type="match status" value="5"/>
</dbReference>
<dbReference type="GO" id="GO:0007156">
    <property type="term" value="P:homophilic cell adhesion via plasma membrane adhesion molecules"/>
    <property type="evidence" value="ECO:0007669"/>
    <property type="project" value="TreeGrafter"/>
</dbReference>
<dbReference type="InterPro" id="IPR050958">
    <property type="entry name" value="Cell_Adh-Cytoskel_Orgn"/>
</dbReference>
<dbReference type="PANTHER" id="PTHR45080">
    <property type="entry name" value="CONTACTIN 5"/>
    <property type="match status" value="1"/>
</dbReference>
<evidence type="ECO:0000313" key="5">
    <source>
        <dbReference type="EMBL" id="OAF70541.1"/>
    </source>
</evidence>
<reference evidence="5 6" key="1">
    <citation type="submission" date="2016-04" db="EMBL/GenBank/DDBJ databases">
        <title>The genome of Intoshia linei affirms orthonectids as highly simplified spiralians.</title>
        <authorList>
            <person name="Mikhailov K.V."/>
            <person name="Slusarev G.S."/>
            <person name="Nikitin M.A."/>
            <person name="Logacheva M.D."/>
            <person name="Penin A."/>
            <person name="Aleoshin V."/>
            <person name="Panchin Y.V."/>
        </authorList>
    </citation>
    <scope>NUCLEOTIDE SEQUENCE [LARGE SCALE GENOMIC DNA]</scope>
    <source>
        <strain evidence="5">Intl2013</strain>
        <tissue evidence="5">Whole animal</tissue>
    </source>
</reference>
<dbReference type="InterPro" id="IPR013783">
    <property type="entry name" value="Ig-like_fold"/>
</dbReference>
<evidence type="ECO:0000256" key="3">
    <source>
        <dbReference type="ARBA" id="ARBA00023157"/>
    </source>
</evidence>
<dbReference type="Pfam" id="PF07679">
    <property type="entry name" value="I-set"/>
    <property type="match status" value="1"/>
</dbReference>